<dbReference type="OrthoDB" id="7483387at2"/>
<evidence type="ECO:0000313" key="2">
    <source>
        <dbReference type="EMBL" id="RVU03490.1"/>
    </source>
</evidence>
<proteinExistence type="predicted"/>
<comment type="caution">
    <text evidence="2">The sequence shown here is derived from an EMBL/GenBank/DDBJ whole genome shotgun (WGS) entry which is preliminary data.</text>
</comment>
<gene>
    <name evidence="2" type="ORF">EOE18_15315</name>
</gene>
<dbReference type="EMBL" id="SACO01000014">
    <property type="protein sequence ID" value="RVU03490.1"/>
    <property type="molecule type" value="Genomic_DNA"/>
</dbReference>
<sequence>MGYDPSHSNDATYGANSYSSMLEAYEPTPSPTAPERDLKNPTSSWLKDYAVHGLLGGVEAGIRQTISGFVHAESVVDYVDDLAHNLAATAAYKLSGSTYKVPAVHPDGTVRMVAPDFMKGTTYHGDEIVKTMGLDGQWIDKPERTGASIVHGIASFAVPFSAARKAMGTAEVFANWGKAGEVAKGVLASAGVAFSSVHPAEQNLANVAEHFGLDKTAFAQFTHVDSLINALSVDQDDNALEARLKTAMADMGGNVLVEGALSGLVRSVRAVRDIKLTRRSFEVSSEAADITVPMETAGLGADAETFANEAAGGEAPHAPAEEVTQAPAAEPPVTGKSPEAKAASDPIAQRRDTVKPITTMDDMVANLEKLGKTVTDDELHGLMDDFRNGVGFEALERMGVAPARQDWSTFLGNFSNPKEMEQGIHDILERIAAAPVTQRIAGQLGVTARTDTNVAFLSRMLGSDVVKLTGGLAAKTKHLDMYVRAASSLVAGEAAKLVAFAKKLEAAEKAGTFSFEDASHADYALFEKQFHTLITLQAAMRGSFSEMGRGLRAIQVMNQARMGNTVLDTAKEVLGEEGTKEAGKRLGKPPRPPKKSWEETMKEIGEAKTPDQRRVLVEKVLKSKGNLADVAEQAARDEGTLGARAARISRESAGNLFSIGTFTSTGLGATVYASMHLIAGLVNVPMAAWLKTDGYRAAAAANNARWAVLGPALGNSMVRAINRTVHVAIEEAGRTADAISSEAGRATRDTLKNKWDASFVGSRLNKFTPAYAKKFAKDAADHTVNKFERSEVNHGAAIYMKPETVDMLAGQDNHGLATLRIGLAHTLGFIVNGFGSATRMTTHMAIGFLDEVVGSALYHSNKYAEATAAATRDAIERGLAGEEAKKHVKDMAERLVSASSGDTAAALQNLVEAGSRDTVRLKQLATDVVIRKGMEDQAGSEARMLLFQDEMQTGLGKWAKKGMQGMDPAGVLFPFVHTPLRILETGLRDFTPLGAFQRKLYSDLRSGDSRSAEAWAKMAMGTLAMLEGYNMAARGEAVGYDGGTSSSARAARPQYSMKVGGKWVEYGRIDPLALVIGIGADIHQFEQQLHASGLHDDPEAQSKLADFANASWMALSANVLSKTYLSGLKNLTKLPIPEQSQEGFFAILQGLEQRLVPGGGIQKGLSNEITDSTPQTMDPASVQKQLLNQYVSSWFFSKNALWEQRDPFLGQVVNYDRDAGIKVADHDSDPLYKAMGDLSFRMPKAPTRLHGVRLSGDQMHTLLQHLGEDKIDGKTLADTLREYAVSPEWETYTPAQKLQVMKLVRQPYLDNAQQQLLTGDKDLNKAVQYSLFRKDVEKSGAPEEIMSQQLKTFRDQLDKL</sequence>
<dbReference type="RefSeq" id="WP_127711113.1">
    <property type="nucleotide sequence ID" value="NZ_SACO01000014.1"/>
</dbReference>
<feature type="region of interest" description="Disordered" evidence="1">
    <location>
        <begin position="310"/>
        <end position="355"/>
    </location>
</feature>
<accession>A0A3S2X1S9</accession>
<feature type="compositionally biased region" description="Low complexity" evidence="1">
    <location>
        <begin position="310"/>
        <end position="322"/>
    </location>
</feature>
<organism evidence="2 3">
    <name type="scientific">Novosphingobium umbonatum</name>
    <dbReference type="NCBI Taxonomy" id="1908524"/>
    <lineage>
        <taxon>Bacteria</taxon>
        <taxon>Pseudomonadati</taxon>
        <taxon>Pseudomonadota</taxon>
        <taxon>Alphaproteobacteria</taxon>
        <taxon>Sphingomonadales</taxon>
        <taxon>Sphingomonadaceae</taxon>
        <taxon>Novosphingobium</taxon>
    </lineage>
</organism>
<evidence type="ECO:0000256" key="1">
    <source>
        <dbReference type="SAM" id="MobiDB-lite"/>
    </source>
</evidence>
<protein>
    <submittedName>
        <fullName evidence="2">Uncharacterized protein</fullName>
    </submittedName>
</protein>
<reference evidence="2 3" key="1">
    <citation type="submission" date="2019-01" db="EMBL/GenBank/DDBJ databases">
        <authorList>
            <person name="Chen W.-M."/>
        </authorList>
    </citation>
    <scope>NUCLEOTIDE SEQUENCE [LARGE SCALE GENOMIC DNA]</scope>
    <source>
        <strain evidence="2 3">FSY-9</strain>
    </source>
</reference>
<keyword evidence="3" id="KW-1185">Reference proteome</keyword>
<evidence type="ECO:0000313" key="3">
    <source>
        <dbReference type="Proteomes" id="UP000282837"/>
    </source>
</evidence>
<feature type="region of interest" description="Disordered" evidence="1">
    <location>
        <begin position="577"/>
        <end position="598"/>
    </location>
</feature>
<feature type="compositionally biased region" description="Basic residues" evidence="1">
    <location>
        <begin position="585"/>
        <end position="594"/>
    </location>
</feature>
<name>A0A3S2X1S9_9SPHN</name>
<dbReference type="Proteomes" id="UP000282837">
    <property type="component" value="Unassembled WGS sequence"/>
</dbReference>